<feature type="compositionally biased region" description="Basic and acidic residues" evidence="1">
    <location>
        <begin position="450"/>
        <end position="462"/>
    </location>
</feature>
<feature type="compositionally biased region" description="Basic and acidic residues" evidence="1">
    <location>
        <begin position="304"/>
        <end position="317"/>
    </location>
</feature>
<keyword evidence="3" id="KW-1185">Reference proteome</keyword>
<dbReference type="EMBL" id="SKBN01000136">
    <property type="protein sequence ID" value="TGJ82239.1"/>
    <property type="molecule type" value="Genomic_DNA"/>
</dbReference>
<dbReference type="OrthoDB" id="1394818at2759"/>
<protein>
    <recommendedName>
        <fullName evidence="4">Fungal N-terminal domain-containing protein</fullName>
    </recommendedName>
</protein>
<feature type="compositionally biased region" description="Polar residues" evidence="1">
    <location>
        <begin position="338"/>
        <end position="348"/>
    </location>
</feature>
<organism evidence="2 3">
    <name type="scientific">Xylaria hypoxylon</name>
    <dbReference type="NCBI Taxonomy" id="37992"/>
    <lineage>
        <taxon>Eukaryota</taxon>
        <taxon>Fungi</taxon>
        <taxon>Dikarya</taxon>
        <taxon>Ascomycota</taxon>
        <taxon>Pezizomycotina</taxon>
        <taxon>Sordariomycetes</taxon>
        <taxon>Xylariomycetidae</taxon>
        <taxon>Xylariales</taxon>
        <taxon>Xylariaceae</taxon>
        <taxon>Xylaria</taxon>
    </lineage>
</organism>
<evidence type="ECO:0000313" key="2">
    <source>
        <dbReference type="EMBL" id="TGJ82239.1"/>
    </source>
</evidence>
<evidence type="ECO:0008006" key="4">
    <source>
        <dbReference type="Google" id="ProtNLM"/>
    </source>
</evidence>
<dbReference type="GO" id="GO:0006355">
    <property type="term" value="P:regulation of DNA-templated transcription"/>
    <property type="evidence" value="ECO:0007669"/>
    <property type="project" value="InterPro"/>
</dbReference>
<feature type="compositionally biased region" description="Basic and acidic residues" evidence="1">
    <location>
        <begin position="379"/>
        <end position="400"/>
    </location>
</feature>
<dbReference type="InterPro" id="IPR039327">
    <property type="entry name" value="CON7-like"/>
</dbReference>
<feature type="region of interest" description="Disordered" evidence="1">
    <location>
        <begin position="294"/>
        <end position="515"/>
    </location>
</feature>
<evidence type="ECO:0000313" key="3">
    <source>
        <dbReference type="Proteomes" id="UP000297716"/>
    </source>
</evidence>
<feature type="compositionally biased region" description="Polar residues" evidence="1">
    <location>
        <begin position="368"/>
        <end position="378"/>
    </location>
</feature>
<dbReference type="PANTHER" id="PTHR36167">
    <property type="entry name" value="C2H2 FINGER DOMAIN TRANSCRIPTION FACTOR (EUROFUNG)-RELATED"/>
    <property type="match status" value="1"/>
</dbReference>
<dbReference type="STRING" id="37992.A0A4Z0YDD3"/>
<dbReference type="Proteomes" id="UP000297716">
    <property type="component" value="Unassembled WGS sequence"/>
</dbReference>
<comment type="caution">
    <text evidence="2">The sequence shown here is derived from an EMBL/GenBank/DDBJ whole genome shotgun (WGS) entry which is preliminary data.</text>
</comment>
<gene>
    <name evidence="2" type="ORF">E0Z10_g6515</name>
</gene>
<proteinExistence type="predicted"/>
<dbReference type="AlphaFoldDB" id="A0A4Z0YDD3"/>
<reference evidence="2 3" key="1">
    <citation type="submission" date="2019-03" db="EMBL/GenBank/DDBJ databases">
        <title>Draft genome sequence of Xylaria hypoxylon DSM 108379, a ubiquitous saprotrophic-parasitic fungi on hardwood.</title>
        <authorList>
            <person name="Buettner E."/>
            <person name="Leonhardt S."/>
            <person name="Gebauer A.M."/>
            <person name="Liers C."/>
            <person name="Hofrichter M."/>
            <person name="Kellner H."/>
        </authorList>
    </citation>
    <scope>NUCLEOTIDE SEQUENCE [LARGE SCALE GENOMIC DNA]</scope>
    <source>
        <strain evidence="2 3">DSM 108379</strain>
    </source>
</reference>
<dbReference type="PANTHER" id="PTHR36167:SF4">
    <property type="entry name" value="FUNGAL N-TERMINAL DOMAIN-CONTAINING PROTEIN"/>
    <property type="match status" value="1"/>
</dbReference>
<feature type="compositionally biased region" description="Basic and acidic residues" evidence="1">
    <location>
        <begin position="488"/>
        <end position="515"/>
    </location>
</feature>
<name>A0A4Z0YDD3_9PEZI</name>
<sequence>MAEMIGLIASIGTIASAGFAVAKAISDLADELGSAGRYVKAISTDTKAVALILHEMKRRSDRSTKITQQTFDVANDIVNLCKADLDNIKQFLLPVVPAVREKMIMAQKTRWILAKSKIAAKRSSLDSLKLTITLFLHTLDFIEGDLLNEDYTKDEIQNMVAESKNTKSVFLATERTDQTLEKAYAIALTSSAATQADGDGIADTDGAIRLLHYGDQFQEQGTPILKGRNDQEDDANAIKFLQTNNTSQLSNQLSDFQMIESLSDDHFLHIAWHVRTQITVASYALVVFDGRHEKEGLTSNGPFDEARVRSNESREPATNDPQEVNPHLSEDFPAYDGTSYTSTVNERSSQWDESESGFSSTDAERVSVTATNADSATHVNERNHSDRGMRHTRQSGDRRPTTARADTQGTSKHRTVPEAFDHPGSQFNGPTYSGTPQHDGDWKYTAPPSEKPRGYGADDRRFVLPQRQPPLWQQHSDPPGPPVTEAPDIIREDPEKEEMKRQLAEIFSERERVEA</sequence>
<evidence type="ECO:0000256" key="1">
    <source>
        <dbReference type="SAM" id="MobiDB-lite"/>
    </source>
</evidence>
<feature type="compositionally biased region" description="Polar residues" evidence="1">
    <location>
        <begin position="425"/>
        <end position="436"/>
    </location>
</feature>
<accession>A0A4Z0YDD3</accession>